<reference evidence="2" key="2">
    <citation type="submission" date="2023-06" db="EMBL/GenBank/DDBJ databases">
        <authorList>
            <person name="Swenson N.G."/>
            <person name="Wegrzyn J.L."/>
            <person name="Mcevoy S.L."/>
        </authorList>
    </citation>
    <scope>NUCLEOTIDE SEQUENCE</scope>
    <source>
        <strain evidence="2">NS2018</strain>
        <tissue evidence="2">Leaf</tissue>
    </source>
</reference>
<dbReference type="AlphaFoldDB" id="A0AA39T2H8"/>
<gene>
    <name evidence="2" type="ORF">LWI29_017687</name>
</gene>
<keyword evidence="3" id="KW-1185">Reference proteome</keyword>
<name>A0AA39T2H8_ACESA</name>
<accession>A0AA39T2H8</accession>
<evidence type="ECO:0000313" key="3">
    <source>
        <dbReference type="Proteomes" id="UP001168877"/>
    </source>
</evidence>
<feature type="compositionally biased region" description="Acidic residues" evidence="1">
    <location>
        <begin position="193"/>
        <end position="202"/>
    </location>
</feature>
<proteinExistence type="predicted"/>
<feature type="compositionally biased region" description="Basic and acidic residues" evidence="1">
    <location>
        <begin position="208"/>
        <end position="226"/>
    </location>
</feature>
<reference evidence="2" key="1">
    <citation type="journal article" date="2022" name="Plant J.">
        <title>Strategies of tolerance reflected in two North American maple genomes.</title>
        <authorList>
            <person name="McEvoy S.L."/>
            <person name="Sezen U.U."/>
            <person name="Trouern-Trend A."/>
            <person name="McMahon S.M."/>
            <person name="Schaberg P.G."/>
            <person name="Yang J."/>
            <person name="Wegrzyn J.L."/>
            <person name="Swenson N.G."/>
        </authorList>
    </citation>
    <scope>NUCLEOTIDE SEQUENCE</scope>
    <source>
        <strain evidence="2">NS2018</strain>
    </source>
</reference>
<evidence type="ECO:0000256" key="1">
    <source>
        <dbReference type="SAM" id="MobiDB-lite"/>
    </source>
</evidence>
<dbReference type="EMBL" id="JAUESC010000003">
    <property type="protein sequence ID" value="KAK0600707.1"/>
    <property type="molecule type" value="Genomic_DNA"/>
</dbReference>
<feature type="compositionally biased region" description="Basic and acidic residues" evidence="1">
    <location>
        <begin position="236"/>
        <end position="250"/>
    </location>
</feature>
<organism evidence="2 3">
    <name type="scientific">Acer saccharum</name>
    <name type="common">Sugar maple</name>
    <dbReference type="NCBI Taxonomy" id="4024"/>
    <lineage>
        <taxon>Eukaryota</taxon>
        <taxon>Viridiplantae</taxon>
        <taxon>Streptophyta</taxon>
        <taxon>Embryophyta</taxon>
        <taxon>Tracheophyta</taxon>
        <taxon>Spermatophyta</taxon>
        <taxon>Magnoliopsida</taxon>
        <taxon>eudicotyledons</taxon>
        <taxon>Gunneridae</taxon>
        <taxon>Pentapetalae</taxon>
        <taxon>rosids</taxon>
        <taxon>malvids</taxon>
        <taxon>Sapindales</taxon>
        <taxon>Sapindaceae</taxon>
        <taxon>Hippocastanoideae</taxon>
        <taxon>Acereae</taxon>
        <taxon>Acer</taxon>
    </lineage>
</organism>
<dbReference type="Proteomes" id="UP001168877">
    <property type="component" value="Unassembled WGS sequence"/>
</dbReference>
<feature type="region of interest" description="Disordered" evidence="1">
    <location>
        <begin position="191"/>
        <end position="250"/>
    </location>
</feature>
<comment type="caution">
    <text evidence="2">The sequence shown here is derived from an EMBL/GenBank/DDBJ whole genome shotgun (WGS) entry which is preliminary data.</text>
</comment>
<protein>
    <submittedName>
        <fullName evidence="2">Uncharacterized protein</fullName>
    </submittedName>
</protein>
<evidence type="ECO:0000313" key="2">
    <source>
        <dbReference type="EMBL" id="KAK0600707.1"/>
    </source>
</evidence>
<sequence length="250" mass="28482">MGEKAEVVAELESDGKEVRKKLSPKIVENAEGDPGWADDTGGKWKGVSLEKNGREGMKSKTYEVGSSLWEPASPEFFLILINHALFLSRICTEVPALLGSKMRGSEPRGLLLLILRFMYTDEQVECSYEEFYEDVHTEFLKFGEKLSISSPEDDQNSRRKTIIVQSYESSSPGQYNGRSKSQDLASEYFYNDKDDDDDDQWESNEYASEEHHQSRSKSTCDDKDQFIGKSNTHNKHSSELYNERRSRGSS</sequence>